<dbReference type="InterPro" id="IPR044023">
    <property type="entry name" value="Ig_7"/>
</dbReference>
<reference evidence="4" key="1">
    <citation type="submission" date="2017-02" db="EMBL/GenBank/DDBJ databases">
        <authorList>
            <person name="Varghese N."/>
            <person name="Submissions S."/>
        </authorList>
    </citation>
    <scope>NUCLEOTIDE SEQUENCE [LARGE SCALE GENOMIC DNA]</scope>
    <source>
        <strain evidence="4">DSM 22385</strain>
    </source>
</reference>
<keyword evidence="4" id="KW-1185">Reference proteome</keyword>
<dbReference type="Pfam" id="PF13573">
    <property type="entry name" value="SprB"/>
    <property type="match status" value="1"/>
</dbReference>
<sequence length="972" mass="103781">MSLKSSFLTLFCLLLFHLNADAQVIMVTSNANSGAGTLREALTKAAANGTATVDQIHFNIPGTTEAERTITLLWELPHVGSKTIIDATTQPGAKFGRSDAKIGIKADRTVYANPLLYTGAFFIDKAQDVEIYGFYIHEFYDLINSFPKDTHLKDAGIYIQSSVNVTIGAPGKGNVLDINEHGIYADGDESLPKSERITMQSNWIGLNLDGTIPDITTNREGIYVYAKNSVFGGDTPDKGNYVAAHQASTPGVGGTAIKFGGSGTVLRYNKLGIDIDGKPSTKIVQITSQNVNRVTSFLIADNVANVISFSITQVTGLNVLRNRGVVQGDGLLGIYNCSEGTIGTDREEDMNILFGTPIYINAGERIQVRRNSIWCTVLPLRIVNSTIPDIQVLVNSDSEYSGTASAGAEIYIYSDNSGCVSCNPKDLYGKVTADAAGAWKITGNLAGKKLTANATLASSSSEFTVPFFLYDVSVRQTAVVQPTCEVDVGSIRLLSVKHAMNIEWFESSGKKVGDGMEVKNLPPGRYYARLYNGTCYTQALDVVLALPRLEVLSTDVEIRQPSCGLNNGHIKRLSIFSDASSTPLLEWRDKTGKVVAMGNTDVTDLGPGEYTLFVTTNGKCAASYGPVILANVQSPVSTFPVYETVIGSASCGASNGSVRVDVTGFVVPNSFKWFNAAGELVGNKDDLGGMPAGVYRLFVGDDKGCEGLYKTFTIPAVTSLGVDQAAVKIMPDRCSGSNGSISGILVLGGGGPYQYSWTDAANNIVGTTADVSGLKSGKYTLRVSSTTSSCSGTIQFDVGEEGETLVPPVVPDVVVCAAGPATLIVSKPKAGTYRLYPNLETLTPIAESTSGVLSVTVDASKTFYITYYNGSCESKATPVRIIVPSNSIIIPNTISPNGDAVNDTWEIKGLDDYKPVITVYNRYGQAVFRSKGYQIPFRGERNGKELPMGTYYYVIDLGTGCRGVKGSLLLVR</sequence>
<dbReference type="InterPro" id="IPR011050">
    <property type="entry name" value="Pectin_lyase_fold/virulence"/>
</dbReference>
<evidence type="ECO:0000256" key="1">
    <source>
        <dbReference type="SAM" id="SignalP"/>
    </source>
</evidence>
<organism evidence="3 4">
    <name type="scientific">Daejeonella lutea</name>
    <dbReference type="NCBI Taxonomy" id="572036"/>
    <lineage>
        <taxon>Bacteria</taxon>
        <taxon>Pseudomonadati</taxon>
        <taxon>Bacteroidota</taxon>
        <taxon>Sphingobacteriia</taxon>
        <taxon>Sphingobacteriales</taxon>
        <taxon>Sphingobacteriaceae</taxon>
        <taxon>Daejeonella</taxon>
    </lineage>
</organism>
<accession>A0A1T5B2M6</accession>
<dbReference type="Pfam" id="PF19081">
    <property type="entry name" value="Ig_7"/>
    <property type="match status" value="1"/>
</dbReference>
<dbReference type="SUPFAM" id="SSF51126">
    <property type="entry name" value="Pectin lyase-like"/>
    <property type="match status" value="1"/>
</dbReference>
<evidence type="ECO:0000313" key="4">
    <source>
        <dbReference type="Proteomes" id="UP000189981"/>
    </source>
</evidence>
<feature type="signal peptide" evidence="1">
    <location>
        <begin position="1"/>
        <end position="22"/>
    </location>
</feature>
<dbReference type="InterPro" id="IPR025667">
    <property type="entry name" value="SprB_repeat"/>
</dbReference>
<feature type="domain" description="Ig-like" evidence="2">
    <location>
        <begin position="808"/>
        <end position="883"/>
    </location>
</feature>
<dbReference type="Pfam" id="PF13585">
    <property type="entry name" value="CHU_C"/>
    <property type="match status" value="1"/>
</dbReference>
<dbReference type="OrthoDB" id="635358at2"/>
<dbReference type="RefSeq" id="WP_079701731.1">
    <property type="nucleotide sequence ID" value="NZ_FUYR01000001.1"/>
</dbReference>
<name>A0A1T5B2M6_9SPHI</name>
<keyword evidence="1" id="KW-0732">Signal</keyword>
<evidence type="ECO:0000259" key="2">
    <source>
        <dbReference type="Pfam" id="PF19081"/>
    </source>
</evidence>
<dbReference type="EMBL" id="FUYR01000001">
    <property type="protein sequence ID" value="SKB41492.1"/>
    <property type="molecule type" value="Genomic_DNA"/>
</dbReference>
<dbReference type="STRING" id="572036.SAMN05661099_1230"/>
<dbReference type="NCBIfam" id="TIGR04131">
    <property type="entry name" value="Bac_Flav_CTERM"/>
    <property type="match status" value="1"/>
</dbReference>
<dbReference type="Proteomes" id="UP000189981">
    <property type="component" value="Unassembled WGS sequence"/>
</dbReference>
<dbReference type="AlphaFoldDB" id="A0A1T5B2M6"/>
<protein>
    <submittedName>
        <fullName evidence="3">Gliding motility-associated C-terminal domain-containing protein</fullName>
    </submittedName>
</protein>
<feature type="chain" id="PRO_5012730288" evidence="1">
    <location>
        <begin position="23"/>
        <end position="972"/>
    </location>
</feature>
<proteinExistence type="predicted"/>
<gene>
    <name evidence="3" type="ORF">SAMN05661099_1230</name>
</gene>
<evidence type="ECO:0000313" key="3">
    <source>
        <dbReference type="EMBL" id="SKB41492.1"/>
    </source>
</evidence>
<dbReference type="InterPro" id="IPR026341">
    <property type="entry name" value="T9SS_type_B"/>
</dbReference>